<evidence type="ECO:0000313" key="3">
    <source>
        <dbReference type="Proteomes" id="UP000199403"/>
    </source>
</evidence>
<name>A0A1H6TD30_9BACT</name>
<keyword evidence="1" id="KW-0732">Signal</keyword>
<dbReference type="InterPro" id="IPR011467">
    <property type="entry name" value="DUF1573"/>
</dbReference>
<dbReference type="PANTHER" id="PTHR37833">
    <property type="entry name" value="LIPOPROTEIN-RELATED"/>
    <property type="match status" value="1"/>
</dbReference>
<dbReference type="EMBL" id="FNZH01000001">
    <property type="protein sequence ID" value="SEI78013.1"/>
    <property type="molecule type" value="Genomic_DNA"/>
</dbReference>
<feature type="chain" id="PRO_5011679840" description="DUF1573 domain-containing protein" evidence="1">
    <location>
        <begin position="30"/>
        <end position="371"/>
    </location>
</feature>
<gene>
    <name evidence="2" type="ORF">SAMN05192553_101257</name>
</gene>
<evidence type="ECO:0008006" key="4">
    <source>
        <dbReference type="Google" id="ProtNLM"/>
    </source>
</evidence>
<dbReference type="Proteomes" id="UP000199403">
    <property type="component" value="Unassembled WGS sequence"/>
</dbReference>
<proteinExistence type="predicted"/>
<sequence length="371" mass="40676">MPLFARMKRTTFLVAVCGFLFSCSVDVNSQDVVGSGLVWENSLVNIGAVLAEDGPATADFYFVNKTDSSVYIRSVETDCGCTVADYSKDSLAPEKVGLVKVRYDPQSRGGTFSKLIIVRSNAYPEGDSLFLEGVNVPYPKDPQKHYGVRKAGLGFVFPVINLGTLFTDAPKTKFVDFYNFNDFPIQLSQKQAQLPEHIAVEMIPSVVPAGSRAVFSITYDAALKKDLGFVEDAFSLSLLSGERMDVSIALMATIHEHFDPIPVDQVDEVPRLNIAEREIDLGKISSASSVSGRVSLENTGPLPLNLRKVVSNCDCLEFAIPTNDLDPGEEMVLVFTFDPKGRRGIDHKTLTFFSNDPLNPTQTVVIKSRID</sequence>
<dbReference type="PANTHER" id="PTHR37833:SF1">
    <property type="entry name" value="SIGNAL PEPTIDE PROTEIN"/>
    <property type="match status" value="1"/>
</dbReference>
<protein>
    <recommendedName>
        <fullName evidence="4">DUF1573 domain-containing protein</fullName>
    </recommendedName>
</protein>
<dbReference type="InterPro" id="IPR013783">
    <property type="entry name" value="Ig-like_fold"/>
</dbReference>
<evidence type="ECO:0000313" key="2">
    <source>
        <dbReference type="EMBL" id="SEI78013.1"/>
    </source>
</evidence>
<organism evidence="2 3">
    <name type="scientific">Cyclobacterium xiamenense</name>
    <dbReference type="NCBI Taxonomy" id="1297121"/>
    <lineage>
        <taxon>Bacteria</taxon>
        <taxon>Pseudomonadati</taxon>
        <taxon>Bacteroidota</taxon>
        <taxon>Cytophagia</taxon>
        <taxon>Cytophagales</taxon>
        <taxon>Cyclobacteriaceae</taxon>
        <taxon>Cyclobacterium</taxon>
    </lineage>
</organism>
<dbReference type="Pfam" id="PF07610">
    <property type="entry name" value="DUF1573"/>
    <property type="match status" value="2"/>
</dbReference>
<evidence type="ECO:0000256" key="1">
    <source>
        <dbReference type="SAM" id="SignalP"/>
    </source>
</evidence>
<dbReference type="PROSITE" id="PS51257">
    <property type="entry name" value="PROKAR_LIPOPROTEIN"/>
    <property type="match status" value="1"/>
</dbReference>
<reference evidence="3" key="1">
    <citation type="submission" date="2016-10" db="EMBL/GenBank/DDBJ databases">
        <authorList>
            <person name="Varghese N."/>
            <person name="Submissions S."/>
        </authorList>
    </citation>
    <scope>NUCLEOTIDE SEQUENCE [LARGE SCALE GENOMIC DNA]</scope>
    <source>
        <strain evidence="3">IBRC-M 10761</strain>
    </source>
</reference>
<dbReference type="AlphaFoldDB" id="A0A1H6TD30"/>
<accession>A0A1H6TD30</accession>
<feature type="signal peptide" evidence="1">
    <location>
        <begin position="1"/>
        <end position="29"/>
    </location>
</feature>
<dbReference type="STRING" id="1416801.SAMN05192553_101257"/>
<dbReference type="Gene3D" id="2.60.40.10">
    <property type="entry name" value="Immunoglobulins"/>
    <property type="match status" value="2"/>
</dbReference>
<keyword evidence="3" id="KW-1185">Reference proteome</keyword>